<evidence type="ECO:0000256" key="1">
    <source>
        <dbReference type="SAM" id="MobiDB-lite"/>
    </source>
</evidence>
<proteinExistence type="predicted"/>
<dbReference type="EMBL" id="CSBK01001363">
    <property type="protein sequence ID" value="COY58693.1"/>
    <property type="molecule type" value="Genomic_DNA"/>
</dbReference>
<evidence type="ECO:0000313" key="2">
    <source>
        <dbReference type="EMBL" id="COY58693.1"/>
    </source>
</evidence>
<reference evidence="3" key="1">
    <citation type="submission" date="2015-03" db="EMBL/GenBank/DDBJ databases">
        <authorList>
            <consortium name="Pathogen Informatics"/>
        </authorList>
    </citation>
    <scope>NUCLEOTIDE SEQUENCE [LARGE SCALE GENOMIC DNA]</scope>
    <source>
        <strain evidence="3">N09902308</strain>
    </source>
</reference>
<organism evidence="2 3">
    <name type="scientific">Mycobacterium tuberculosis</name>
    <dbReference type="NCBI Taxonomy" id="1773"/>
    <lineage>
        <taxon>Bacteria</taxon>
        <taxon>Bacillati</taxon>
        <taxon>Actinomycetota</taxon>
        <taxon>Actinomycetes</taxon>
        <taxon>Mycobacteriales</taxon>
        <taxon>Mycobacteriaceae</taxon>
        <taxon>Mycobacterium</taxon>
        <taxon>Mycobacterium tuberculosis complex</taxon>
    </lineage>
</organism>
<sequence length="125" mass="12921">MASTPAAFGIPDAVTAGKRASRAAIRSLDGSNRALMVEPRCCTLPRSRTVMKSMTAALPGSAMSVISSSEERTEMACSTISLEFDSRSSRASRSMAGPRPKARVPANGSVITTPSARTAVTSSGL</sequence>
<dbReference type="Proteomes" id="UP000039021">
    <property type="component" value="Unassembled WGS sequence"/>
</dbReference>
<name>A0A916P8D0_MYCTX</name>
<accession>A0A916P8D0</accession>
<evidence type="ECO:0000313" key="3">
    <source>
        <dbReference type="Proteomes" id="UP000039021"/>
    </source>
</evidence>
<gene>
    <name evidence="2" type="ORF">ERS007739_02837</name>
</gene>
<comment type="caution">
    <text evidence="2">The sequence shown here is derived from an EMBL/GenBank/DDBJ whole genome shotgun (WGS) entry which is preliminary data.</text>
</comment>
<protein>
    <submittedName>
        <fullName evidence="2">Uncharacterized protein</fullName>
    </submittedName>
</protein>
<dbReference type="AlphaFoldDB" id="A0A916P8D0"/>
<feature type="compositionally biased region" description="Polar residues" evidence="1">
    <location>
        <begin position="109"/>
        <end position="125"/>
    </location>
</feature>
<feature type="region of interest" description="Disordered" evidence="1">
    <location>
        <begin position="87"/>
        <end position="125"/>
    </location>
</feature>